<dbReference type="InterPro" id="IPR045584">
    <property type="entry name" value="Pilin-like"/>
</dbReference>
<dbReference type="STRING" id="1452487.AVW16_06050"/>
<dbReference type="OrthoDB" id="8592370at2"/>
<feature type="transmembrane region" description="Helical" evidence="1">
    <location>
        <begin position="19"/>
        <end position="40"/>
    </location>
</feature>
<organism evidence="2 3">
    <name type="scientific">Crenobacter luteus</name>
    <dbReference type="NCBI Taxonomy" id="1452487"/>
    <lineage>
        <taxon>Bacteria</taxon>
        <taxon>Pseudomonadati</taxon>
        <taxon>Pseudomonadota</taxon>
        <taxon>Betaproteobacteria</taxon>
        <taxon>Neisseriales</taxon>
        <taxon>Neisseriaceae</taxon>
        <taxon>Crenobacter</taxon>
    </lineage>
</organism>
<protein>
    <recommendedName>
        <fullName evidence="4">Pilus assembly protein PilE</fullName>
    </recommendedName>
</protein>
<dbReference type="Gene3D" id="3.30.700.10">
    <property type="entry name" value="Glycoprotein, Type 4 Pilin"/>
    <property type="match status" value="1"/>
</dbReference>
<dbReference type="Proteomes" id="UP000076625">
    <property type="component" value="Unassembled WGS sequence"/>
</dbReference>
<keyword evidence="1" id="KW-0472">Membrane</keyword>
<sequence length="152" mass="15816">MPFACQGQRRRERLSGFTLIELLVVVAVLGILAAVALPTYREYVTRSHARAASADLVALGLNFENHYQLKLQYPTGNASNTAAVQALLGANASAAAWSPAQQGLFVFSAVSNASGYTLTATGASGGSMQGCQLSLNSANARSATSPCGFTSW</sequence>
<dbReference type="NCBIfam" id="TIGR02532">
    <property type="entry name" value="IV_pilin_GFxxxE"/>
    <property type="match status" value="1"/>
</dbReference>
<dbReference type="EMBL" id="LQQU01000006">
    <property type="protein sequence ID" value="KZE34581.1"/>
    <property type="molecule type" value="Genomic_DNA"/>
</dbReference>
<dbReference type="PANTHER" id="PTHR30093:SF47">
    <property type="entry name" value="TYPE IV PILUS NON-CORE MINOR PILIN PILE"/>
    <property type="match status" value="1"/>
</dbReference>
<dbReference type="SUPFAM" id="SSF54523">
    <property type="entry name" value="Pili subunits"/>
    <property type="match status" value="1"/>
</dbReference>
<dbReference type="InterPro" id="IPR012902">
    <property type="entry name" value="N_methyl_site"/>
</dbReference>
<comment type="caution">
    <text evidence="2">The sequence shown here is derived from an EMBL/GenBank/DDBJ whole genome shotgun (WGS) entry which is preliminary data.</text>
</comment>
<evidence type="ECO:0000313" key="3">
    <source>
        <dbReference type="Proteomes" id="UP000076625"/>
    </source>
</evidence>
<keyword evidence="1" id="KW-1133">Transmembrane helix</keyword>
<dbReference type="RefSeq" id="WP_066610038.1">
    <property type="nucleotide sequence ID" value="NZ_LQQU01000006.1"/>
</dbReference>
<evidence type="ECO:0000256" key="1">
    <source>
        <dbReference type="SAM" id="Phobius"/>
    </source>
</evidence>
<dbReference type="Pfam" id="PF07963">
    <property type="entry name" value="N_methyl"/>
    <property type="match status" value="1"/>
</dbReference>
<name>A0A163DFQ6_9NEIS</name>
<proteinExistence type="predicted"/>
<accession>A0A163DFQ6</accession>
<reference evidence="3" key="1">
    <citation type="submission" date="2016-01" db="EMBL/GenBank/DDBJ databases">
        <title>Draft genome of Chromobacterium sp. F49.</title>
        <authorList>
            <person name="Hong K.W."/>
        </authorList>
    </citation>
    <scope>NUCLEOTIDE SEQUENCE [LARGE SCALE GENOMIC DNA]</scope>
    <source>
        <strain evidence="3">CN10</strain>
    </source>
</reference>
<dbReference type="PROSITE" id="PS00409">
    <property type="entry name" value="PROKAR_NTER_METHYL"/>
    <property type="match status" value="1"/>
</dbReference>
<keyword evidence="3" id="KW-1185">Reference proteome</keyword>
<dbReference type="PANTHER" id="PTHR30093">
    <property type="entry name" value="GENERAL SECRETION PATHWAY PROTEIN G"/>
    <property type="match status" value="1"/>
</dbReference>
<evidence type="ECO:0000313" key="2">
    <source>
        <dbReference type="EMBL" id="KZE34581.1"/>
    </source>
</evidence>
<dbReference type="Pfam" id="PF16732">
    <property type="entry name" value="ComP_DUS"/>
    <property type="match status" value="1"/>
</dbReference>
<evidence type="ECO:0008006" key="4">
    <source>
        <dbReference type="Google" id="ProtNLM"/>
    </source>
</evidence>
<dbReference type="AlphaFoldDB" id="A0A163DFQ6"/>
<dbReference type="InterPro" id="IPR031982">
    <property type="entry name" value="PilE-like"/>
</dbReference>
<keyword evidence="1" id="KW-0812">Transmembrane</keyword>
<dbReference type="GO" id="GO:0043683">
    <property type="term" value="P:type IV pilus assembly"/>
    <property type="evidence" value="ECO:0007669"/>
    <property type="project" value="InterPro"/>
</dbReference>
<gene>
    <name evidence="2" type="ORF">AVW16_06050</name>
</gene>